<sequence length="225" mass="24084">MHALEVLADIRDVFTPRPREICDWLAEHALADGGLPFGLGHADSEGEAPHWRDADASVSSLQMTAQLAAQAHRLAALRPDVAGHPWLAGATEYCLFAIADLREPNPYELMFVLRFLDAAAGVNRRAAELVDPYAGRVISDGPTPVAGGAEGEALHLLDFTPYADAPSRAVFGSAAVAKDLERLAGQQQPDGGWTVDYQTFSPASALEWRGYATVQAVRILRSGGL</sequence>
<dbReference type="EMBL" id="BMMZ01000005">
    <property type="protein sequence ID" value="GGL64408.1"/>
    <property type="molecule type" value="Genomic_DNA"/>
</dbReference>
<reference evidence="1" key="2">
    <citation type="submission" date="2020-09" db="EMBL/GenBank/DDBJ databases">
        <authorList>
            <person name="Sun Q."/>
            <person name="Zhou Y."/>
        </authorList>
    </citation>
    <scope>NUCLEOTIDE SEQUENCE</scope>
    <source>
        <strain evidence="1">CGMCC 4.7306</strain>
    </source>
</reference>
<keyword evidence="2" id="KW-1185">Reference proteome</keyword>
<dbReference type="Proteomes" id="UP000613840">
    <property type="component" value="Unassembled WGS sequence"/>
</dbReference>
<dbReference type="RefSeq" id="WP_229669989.1">
    <property type="nucleotide sequence ID" value="NZ_BMMZ01000005.1"/>
</dbReference>
<name>A0A917SAE2_9ACTN</name>
<evidence type="ECO:0000313" key="1">
    <source>
        <dbReference type="EMBL" id="GGL64408.1"/>
    </source>
</evidence>
<gene>
    <name evidence="1" type="ORF">GCM10011575_23530</name>
</gene>
<reference evidence="1" key="1">
    <citation type="journal article" date="2014" name="Int. J. Syst. Evol. Microbiol.">
        <title>Complete genome sequence of Corynebacterium casei LMG S-19264T (=DSM 44701T), isolated from a smear-ripened cheese.</title>
        <authorList>
            <consortium name="US DOE Joint Genome Institute (JGI-PGF)"/>
            <person name="Walter F."/>
            <person name="Albersmeier A."/>
            <person name="Kalinowski J."/>
            <person name="Ruckert C."/>
        </authorList>
    </citation>
    <scope>NUCLEOTIDE SEQUENCE</scope>
    <source>
        <strain evidence="1">CGMCC 4.7306</strain>
    </source>
</reference>
<dbReference type="InterPro" id="IPR008930">
    <property type="entry name" value="Terpenoid_cyclase/PrenylTrfase"/>
</dbReference>
<dbReference type="SUPFAM" id="SSF48239">
    <property type="entry name" value="Terpenoid cyclases/Protein prenyltransferases"/>
    <property type="match status" value="1"/>
</dbReference>
<dbReference type="AlphaFoldDB" id="A0A917SAE2"/>
<protein>
    <submittedName>
        <fullName evidence="1">Uncharacterized protein</fullName>
    </submittedName>
</protein>
<organism evidence="1 2">
    <name type="scientific">Microlunatus endophyticus</name>
    <dbReference type="NCBI Taxonomy" id="1716077"/>
    <lineage>
        <taxon>Bacteria</taxon>
        <taxon>Bacillati</taxon>
        <taxon>Actinomycetota</taxon>
        <taxon>Actinomycetes</taxon>
        <taxon>Propionibacteriales</taxon>
        <taxon>Propionibacteriaceae</taxon>
        <taxon>Microlunatus</taxon>
    </lineage>
</organism>
<comment type="caution">
    <text evidence="1">The sequence shown here is derived from an EMBL/GenBank/DDBJ whole genome shotgun (WGS) entry which is preliminary data.</text>
</comment>
<proteinExistence type="predicted"/>
<evidence type="ECO:0000313" key="2">
    <source>
        <dbReference type="Proteomes" id="UP000613840"/>
    </source>
</evidence>
<accession>A0A917SAE2</accession>